<dbReference type="EMBL" id="JBBNAG010000005">
    <property type="protein sequence ID" value="KAK9133065.1"/>
    <property type="molecule type" value="Genomic_DNA"/>
</dbReference>
<comment type="caution">
    <text evidence="1">The sequence shown here is derived from an EMBL/GenBank/DDBJ whole genome shotgun (WGS) entry which is preliminary data.</text>
</comment>
<sequence length="60" mass="6420">MCLAFIALLHEIEDLANSSLGAAACKPTFFLPDVGHIYLHGLLLAHIRLPPGINILGKAK</sequence>
<proteinExistence type="predicted"/>
<protein>
    <submittedName>
        <fullName evidence="1">Uncharacterized protein</fullName>
    </submittedName>
</protein>
<dbReference type="AlphaFoldDB" id="A0AAP0JHE6"/>
<reference evidence="1 2" key="1">
    <citation type="submission" date="2024-01" db="EMBL/GenBank/DDBJ databases">
        <title>Genome assemblies of Stephania.</title>
        <authorList>
            <person name="Yang L."/>
        </authorList>
    </citation>
    <scope>NUCLEOTIDE SEQUENCE [LARGE SCALE GENOMIC DNA]</scope>
    <source>
        <strain evidence="1">JXDWG</strain>
        <tissue evidence="1">Leaf</tissue>
    </source>
</reference>
<accession>A0AAP0JHE6</accession>
<name>A0AAP0JHE6_9MAGN</name>
<dbReference type="Proteomes" id="UP001419268">
    <property type="component" value="Unassembled WGS sequence"/>
</dbReference>
<gene>
    <name evidence="1" type="ORF">Scep_012593</name>
</gene>
<evidence type="ECO:0000313" key="2">
    <source>
        <dbReference type="Proteomes" id="UP001419268"/>
    </source>
</evidence>
<keyword evidence="2" id="KW-1185">Reference proteome</keyword>
<organism evidence="1 2">
    <name type="scientific">Stephania cephalantha</name>
    <dbReference type="NCBI Taxonomy" id="152367"/>
    <lineage>
        <taxon>Eukaryota</taxon>
        <taxon>Viridiplantae</taxon>
        <taxon>Streptophyta</taxon>
        <taxon>Embryophyta</taxon>
        <taxon>Tracheophyta</taxon>
        <taxon>Spermatophyta</taxon>
        <taxon>Magnoliopsida</taxon>
        <taxon>Ranunculales</taxon>
        <taxon>Menispermaceae</taxon>
        <taxon>Menispermoideae</taxon>
        <taxon>Cissampelideae</taxon>
        <taxon>Stephania</taxon>
    </lineage>
</organism>
<evidence type="ECO:0000313" key="1">
    <source>
        <dbReference type="EMBL" id="KAK9133065.1"/>
    </source>
</evidence>